<evidence type="ECO:0000313" key="4">
    <source>
        <dbReference type="Proteomes" id="UP000558113"/>
    </source>
</evidence>
<comment type="caution">
    <text evidence="3">The sequence shown here is derived from an EMBL/GenBank/DDBJ whole genome shotgun (WGS) entry which is preliminary data.</text>
</comment>
<proteinExistence type="predicted"/>
<dbReference type="InterPro" id="IPR024203">
    <property type="entry name" value="Deoxy-glucuronate_isom_IolB"/>
</dbReference>
<evidence type="ECO:0000256" key="1">
    <source>
        <dbReference type="ARBA" id="ARBA00023235"/>
    </source>
</evidence>
<dbReference type="PANTHER" id="PTHR39193:SF1">
    <property type="entry name" value="5-DEOXY-GLUCURONATE ISOMERASE"/>
    <property type="match status" value="1"/>
</dbReference>
<gene>
    <name evidence="3" type="primary">iolB</name>
    <name evidence="3" type="ORF">GT003_15540</name>
</gene>
<dbReference type="InterPro" id="IPR021120">
    <property type="entry name" value="KduI/IolB_isomerase"/>
</dbReference>
<sequence length="285" mass="31502">MAELIVSSQAPDQEGKVLGITPASAGWSYVGFEVYALQPGQSLKRETGDREACLVLLSGRAKVGTRHAKWDDIGERMSVFEQIPPYSVYVPIDDSFEVEALTKLELAVCLAPGKGSHPARLIGPADVGVEQRGAGNIGRRIHNILPEHKEADSLLVVEVFTPEGHWSSYPPHKHDTDNLPHESYLEETYYHRVNPGNGFALQRVYNDERSLDETMAVKDGDAVLVPEGYHPVSAPPGYEVYYLNVMAGPVRAWVFRNDPDHAWVMERKLAEAALAADYDEGVKPE</sequence>
<dbReference type="GO" id="GO:0019310">
    <property type="term" value="P:inositol catabolic process"/>
    <property type="evidence" value="ECO:0007669"/>
    <property type="project" value="UniProtKB-UniRule"/>
</dbReference>
<dbReference type="OrthoDB" id="9799936at2"/>
<dbReference type="NCBIfam" id="TIGR04378">
    <property type="entry name" value="myo_inos_iolB"/>
    <property type="match status" value="1"/>
</dbReference>
<reference evidence="3 4" key="1">
    <citation type="submission" date="2020-01" db="EMBL/GenBank/DDBJ databases">
        <title>Paenibacillus soybeanensis sp. nov. isolated from the nodules of soybean (Glycine max(L.) Merr).</title>
        <authorList>
            <person name="Wang H."/>
        </authorList>
    </citation>
    <scope>NUCLEOTIDE SEQUENCE [LARGE SCALE GENOMIC DNA]</scope>
    <source>
        <strain evidence="3 4">DSM 23054</strain>
    </source>
</reference>
<organism evidence="3 4">
    <name type="scientific">Paenibacillus sacheonensis</name>
    <dbReference type="NCBI Taxonomy" id="742054"/>
    <lineage>
        <taxon>Bacteria</taxon>
        <taxon>Bacillati</taxon>
        <taxon>Bacillota</taxon>
        <taxon>Bacilli</taxon>
        <taxon>Bacillales</taxon>
        <taxon>Paenibacillaceae</taxon>
        <taxon>Paenibacillus</taxon>
    </lineage>
</organism>
<accession>A0A7X5BXE7</accession>
<dbReference type="GO" id="GO:0102482">
    <property type="term" value="F:5-deoxy-D-glucuronate isomerase activity"/>
    <property type="evidence" value="ECO:0007669"/>
    <property type="project" value="UniProtKB-EC"/>
</dbReference>
<dbReference type="PANTHER" id="PTHR39193">
    <property type="entry name" value="5-DEOXY-GLUCURONATE ISOMERASE"/>
    <property type="match status" value="1"/>
</dbReference>
<protein>
    <recommendedName>
        <fullName evidence="2">5-deoxy-glucuronate isomerase</fullName>
        <ecNumber evidence="2">5.3.1.30</ecNumber>
    </recommendedName>
</protein>
<evidence type="ECO:0000256" key="2">
    <source>
        <dbReference type="NCBIfam" id="TIGR04378"/>
    </source>
</evidence>
<keyword evidence="1 3" id="KW-0413">Isomerase</keyword>
<dbReference type="PIRSF" id="PIRSF036628">
    <property type="entry name" value="IolB"/>
    <property type="match status" value="1"/>
</dbReference>
<dbReference type="EMBL" id="JAAAMU010000007">
    <property type="protein sequence ID" value="NBC70413.1"/>
    <property type="molecule type" value="Genomic_DNA"/>
</dbReference>
<dbReference type="AlphaFoldDB" id="A0A7X5BXE7"/>
<dbReference type="InterPro" id="IPR014710">
    <property type="entry name" value="RmlC-like_jellyroll"/>
</dbReference>
<dbReference type="InterPro" id="IPR011051">
    <property type="entry name" value="RmlC_Cupin_sf"/>
</dbReference>
<dbReference type="RefSeq" id="WP_161699333.1">
    <property type="nucleotide sequence ID" value="NZ_JAAAMU010000007.1"/>
</dbReference>
<dbReference type="Pfam" id="PF04962">
    <property type="entry name" value="KduI"/>
    <property type="match status" value="1"/>
</dbReference>
<name>A0A7X5BXE7_9BACL</name>
<evidence type="ECO:0000313" key="3">
    <source>
        <dbReference type="EMBL" id="NBC70413.1"/>
    </source>
</evidence>
<dbReference type="Gene3D" id="2.60.120.10">
    <property type="entry name" value="Jelly Rolls"/>
    <property type="match status" value="2"/>
</dbReference>
<dbReference type="SUPFAM" id="SSF51182">
    <property type="entry name" value="RmlC-like cupins"/>
    <property type="match status" value="1"/>
</dbReference>
<dbReference type="GO" id="GO:0008880">
    <property type="term" value="F:glucuronate isomerase activity"/>
    <property type="evidence" value="ECO:0007669"/>
    <property type="project" value="InterPro"/>
</dbReference>
<dbReference type="Proteomes" id="UP000558113">
    <property type="component" value="Unassembled WGS sequence"/>
</dbReference>
<keyword evidence="4" id="KW-1185">Reference proteome</keyword>
<dbReference type="EC" id="5.3.1.30" evidence="2"/>